<evidence type="ECO:0000256" key="3">
    <source>
        <dbReference type="ARBA" id="ARBA00004496"/>
    </source>
</evidence>
<keyword evidence="4" id="KW-0158">Chromosome</keyword>
<dbReference type="InterPro" id="IPR046378">
    <property type="entry name" value="DAXX_histone-bd"/>
</dbReference>
<keyword evidence="9" id="KW-0539">Nucleus</keyword>
<evidence type="ECO:0000313" key="13">
    <source>
        <dbReference type="EMBL" id="CAH4017160.1"/>
    </source>
</evidence>
<evidence type="ECO:0000256" key="10">
    <source>
        <dbReference type="SAM" id="Coils"/>
    </source>
</evidence>
<feature type="region of interest" description="Disordered" evidence="11">
    <location>
        <begin position="1"/>
        <end position="20"/>
    </location>
</feature>
<gene>
    <name evidence="13" type="ORF">PIBRA_LOCUS3541</name>
</gene>
<dbReference type="Gene3D" id="1.10.8.810">
    <property type="entry name" value="Daxx helical bundle domain"/>
    <property type="match status" value="1"/>
</dbReference>
<dbReference type="GO" id="GO:0005634">
    <property type="term" value="C:nucleus"/>
    <property type="evidence" value="ECO:0007669"/>
    <property type="project" value="UniProtKB-SubCell"/>
</dbReference>
<organism evidence="13 14">
    <name type="scientific">Pieris brassicae</name>
    <name type="common">White butterfly</name>
    <name type="synonym">Large white butterfly</name>
    <dbReference type="NCBI Taxonomy" id="7116"/>
    <lineage>
        <taxon>Eukaryota</taxon>
        <taxon>Metazoa</taxon>
        <taxon>Ecdysozoa</taxon>
        <taxon>Arthropoda</taxon>
        <taxon>Hexapoda</taxon>
        <taxon>Insecta</taxon>
        <taxon>Pterygota</taxon>
        <taxon>Neoptera</taxon>
        <taxon>Endopterygota</taxon>
        <taxon>Lepidoptera</taxon>
        <taxon>Glossata</taxon>
        <taxon>Ditrysia</taxon>
        <taxon>Papilionoidea</taxon>
        <taxon>Pieridae</taxon>
        <taxon>Pierinae</taxon>
        <taxon>Pieris</taxon>
    </lineage>
</organism>
<dbReference type="EMBL" id="CALOZG010000004">
    <property type="protein sequence ID" value="CAH4017160.1"/>
    <property type="molecule type" value="Genomic_DNA"/>
</dbReference>
<evidence type="ECO:0000313" key="14">
    <source>
        <dbReference type="Proteomes" id="UP001152562"/>
    </source>
</evidence>
<feature type="compositionally biased region" description="Acidic residues" evidence="11">
    <location>
        <begin position="676"/>
        <end position="690"/>
    </location>
</feature>
<accession>A0A9P0T9A4</accession>
<protein>
    <recommendedName>
        <fullName evidence="12">Daxx histone-binding domain-containing protein</fullName>
    </recommendedName>
</protein>
<dbReference type="GO" id="GO:0005737">
    <property type="term" value="C:cytoplasm"/>
    <property type="evidence" value="ECO:0007669"/>
    <property type="project" value="UniProtKB-SubCell"/>
</dbReference>
<evidence type="ECO:0000256" key="2">
    <source>
        <dbReference type="ARBA" id="ARBA00004286"/>
    </source>
</evidence>
<evidence type="ECO:0000256" key="5">
    <source>
        <dbReference type="ARBA" id="ARBA00022490"/>
    </source>
</evidence>
<dbReference type="InterPro" id="IPR046426">
    <property type="entry name" value="DAXX_histone-bd_sf"/>
</dbReference>
<keyword evidence="14" id="KW-1185">Reference proteome</keyword>
<proteinExistence type="predicted"/>
<dbReference type="GO" id="GO:0042393">
    <property type="term" value="F:histone binding"/>
    <property type="evidence" value="ECO:0007669"/>
    <property type="project" value="InterPro"/>
</dbReference>
<evidence type="ECO:0000256" key="11">
    <source>
        <dbReference type="SAM" id="MobiDB-lite"/>
    </source>
</evidence>
<dbReference type="InterPro" id="IPR038298">
    <property type="entry name" value="Daxx_N_sf"/>
</dbReference>
<sequence>MSTDIIELGSSDDEMEPVPKKKKVMPNAMVRIPSHRKLPGVTIKPVKAKKVIPNVGIKKTVAIPRISINPLHAKHTNSRNSLLKPILKKNCTASGSFPNITNVDSSNRIGSKLLGKLPSSITVKKATVSKTVSIPIQKAKLAQQIVLPAEIHNKPILLPKPLPQWYKKPEDLESETHLQVKERHDVDIISMEEKNNIEPTQLIEITIDDSPVKVSTIKRTEDTAIMIDDSPAKGASRMKCDLNQQKEKQSKKMLNYENIKIVKDIAGMIEVEVDAIDVDELRNEPFGTQSKIIQNNKLQNHKDVNIKENQGSENTSINEEIEFVNEKKHRDEIETQVPEKEKVKEPANDGGGLWNKDGEFNPIYQKFIDTCFHHENSNDMQYIVEKKIKSYYRQCPKEYVDSEEFLDLVSGKIIAIEASPNKMYLYIRDVVNELNIQRKMARPGTSSKTETSAECPAIDISECDAKHQRHIKKLEKTLTKLHRAIQKLEEQEVDFDEEDDSIYLLTERYKERLLRVHAKLCQLTQTKMPSEPYIKLETRAGRPKGPAARLEKWINKKVPIGKPLPFPDFHDVLRCVREANAEDKLGWSETEILDEARELFIFCGKTLKRRRQENDWRIAASRLPVNEDPAENDDKLKNKLDENKMLAKRNETDILNKYVDRQNQLNLEPEVIGDKEAEESPFESDEEDDIDSNIVPIKKKIKIAKEETNVETDISVMDSSNKDESNLLKKLYSESDSDSPINLTDSDDEHNSPTVINSDVISIEDSSYSESENCVHEPDESNICPVQMDIELSDDSIIRDDESNNKEYLTVDITEDIQELLTIKNVIEQNKSLVSPKDSSNNVDIINNDDIEIINDTSNQGTERAATIEINNVEAVTTDEPIEKRNSYETKTMVNDTDQLNYGKIKVKDKQTKKCEESIPEMMTKQVKDESNNVKVTSNNQLIGKEKCNTEKKNSDIDLNVETASNDVATTDKPFNIPTKMEMTKEHIDVEINVTDIIRKSNTEIETVKKTNIESNDGISLNVEKSNSELEIPSTYTDLKMTESDVRTHKNREIVDEDNIEMTIEHIDINLKNRDIKITSNKVDNEINDKFTDKSIRTEKDITTKINKTDLGTDVNVLKLFNDPMSNNTKDNRDCNGDVEMVDIQCVVPVNKEKMDLTATVAKSNVGTNFVKDCSDVQLNNSEPEKNYNDTNDPTTKAASILNNDENSTIISDICTKIIENIENVTNINHGHENVDGDMVDSLNDYIMHAVEVPFNTERKQRDNFNKKETEVVPKSNDDCGKLENNMLIIENCSNHITEVNDTIDKKHENPKMMEALSDI</sequence>
<dbReference type="GO" id="GO:0006355">
    <property type="term" value="P:regulation of DNA-templated transcription"/>
    <property type="evidence" value="ECO:0007669"/>
    <property type="project" value="UniProtKB-ARBA"/>
</dbReference>
<dbReference type="Gene3D" id="1.20.58.2170">
    <property type="match status" value="1"/>
</dbReference>
<keyword evidence="6" id="KW-0053">Apoptosis</keyword>
<keyword evidence="7 10" id="KW-0175">Coiled coil</keyword>
<evidence type="ECO:0000256" key="1">
    <source>
        <dbReference type="ARBA" id="ARBA00004123"/>
    </source>
</evidence>
<evidence type="ECO:0000256" key="4">
    <source>
        <dbReference type="ARBA" id="ARBA00022454"/>
    </source>
</evidence>
<reference evidence="13" key="1">
    <citation type="submission" date="2022-05" db="EMBL/GenBank/DDBJ databases">
        <authorList>
            <person name="Okamura Y."/>
        </authorList>
    </citation>
    <scope>NUCLEOTIDE SEQUENCE</scope>
</reference>
<feature type="coiled-coil region" evidence="10">
    <location>
        <begin position="471"/>
        <end position="498"/>
    </location>
</feature>
<comment type="subcellular location">
    <subcellularLocation>
        <location evidence="2">Chromosome</location>
    </subcellularLocation>
    <subcellularLocation>
        <location evidence="3">Cytoplasm</location>
    </subcellularLocation>
    <subcellularLocation>
        <location evidence="1">Nucleus</location>
    </subcellularLocation>
</comment>
<evidence type="ECO:0000256" key="8">
    <source>
        <dbReference type="ARBA" id="ARBA00023186"/>
    </source>
</evidence>
<dbReference type="Proteomes" id="UP001152562">
    <property type="component" value="Unassembled WGS sequence"/>
</dbReference>
<dbReference type="CDD" id="cd13150">
    <property type="entry name" value="DAXX_histone_binding"/>
    <property type="match status" value="1"/>
</dbReference>
<feature type="region of interest" description="Disordered" evidence="11">
    <location>
        <begin position="734"/>
        <end position="754"/>
    </location>
</feature>
<evidence type="ECO:0000256" key="7">
    <source>
        <dbReference type="ARBA" id="ARBA00023054"/>
    </source>
</evidence>
<dbReference type="GO" id="GO:0005694">
    <property type="term" value="C:chromosome"/>
    <property type="evidence" value="ECO:0007669"/>
    <property type="project" value="UniProtKB-SubCell"/>
</dbReference>
<keyword evidence="8" id="KW-0143">Chaperone</keyword>
<name>A0A9P0T9A4_PIEBR</name>
<keyword evidence="5" id="KW-0963">Cytoplasm</keyword>
<feature type="domain" description="Daxx histone-binding" evidence="12">
    <location>
        <begin position="579"/>
        <end position="659"/>
    </location>
</feature>
<comment type="caution">
    <text evidence="13">The sequence shown here is derived from an EMBL/GenBank/DDBJ whole genome shotgun (WGS) entry which is preliminary data.</text>
</comment>
<dbReference type="Pfam" id="PF20920">
    <property type="entry name" value="DAXX_hist_bd"/>
    <property type="match status" value="1"/>
</dbReference>
<evidence type="ECO:0000256" key="6">
    <source>
        <dbReference type="ARBA" id="ARBA00022703"/>
    </source>
</evidence>
<evidence type="ECO:0000256" key="9">
    <source>
        <dbReference type="ARBA" id="ARBA00023242"/>
    </source>
</evidence>
<evidence type="ECO:0000259" key="12">
    <source>
        <dbReference type="Pfam" id="PF20920"/>
    </source>
</evidence>
<dbReference type="GO" id="GO:0006915">
    <property type="term" value="P:apoptotic process"/>
    <property type="evidence" value="ECO:0007669"/>
    <property type="project" value="UniProtKB-KW"/>
</dbReference>
<feature type="region of interest" description="Disordered" evidence="11">
    <location>
        <begin position="667"/>
        <end position="690"/>
    </location>
</feature>